<evidence type="ECO:0000313" key="2">
    <source>
        <dbReference type="EMBL" id="CAF4427655.1"/>
    </source>
</evidence>
<comment type="caution">
    <text evidence="2">The sequence shown here is derived from an EMBL/GenBank/DDBJ whole genome shotgun (WGS) entry which is preliminary data.</text>
</comment>
<feature type="non-terminal residue" evidence="2">
    <location>
        <position position="1"/>
    </location>
</feature>
<sequence>LIPVYLPKRGGATVAVQANQKKREIRGKREYSDHPKTNCTPQEQEATATQ</sequence>
<organism evidence="2 3">
    <name type="scientific">Didymodactylos carnosus</name>
    <dbReference type="NCBI Taxonomy" id="1234261"/>
    <lineage>
        <taxon>Eukaryota</taxon>
        <taxon>Metazoa</taxon>
        <taxon>Spiralia</taxon>
        <taxon>Gnathifera</taxon>
        <taxon>Rotifera</taxon>
        <taxon>Eurotatoria</taxon>
        <taxon>Bdelloidea</taxon>
        <taxon>Philodinida</taxon>
        <taxon>Philodinidae</taxon>
        <taxon>Didymodactylos</taxon>
    </lineage>
</organism>
<dbReference type="Proteomes" id="UP000682733">
    <property type="component" value="Unassembled WGS sequence"/>
</dbReference>
<feature type="compositionally biased region" description="Polar residues" evidence="1">
    <location>
        <begin position="37"/>
        <end position="50"/>
    </location>
</feature>
<dbReference type="AlphaFoldDB" id="A0A8S2W2E5"/>
<evidence type="ECO:0000313" key="3">
    <source>
        <dbReference type="Proteomes" id="UP000682733"/>
    </source>
</evidence>
<gene>
    <name evidence="2" type="ORF">TMI583_LOCUS44744</name>
</gene>
<proteinExistence type="predicted"/>
<reference evidence="2" key="1">
    <citation type="submission" date="2021-02" db="EMBL/GenBank/DDBJ databases">
        <authorList>
            <person name="Nowell W R."/>
        </authorList>
    </citation>
    <scope>NUCLEOTIDE SEQUENCE</scope>
</reference>
<protein>
    <submittedName>
        <fullName evidence="2">Uncharacterized protein</fullName>
    </submittedName>
</protein>
<dbReference type="EMBL" id="CAJOBA010078021">
    <property type="protein sequence ID" value="CAF4427655.1"/>
    <property type="molecule type" value="Genomic_DNA"/>
</dbReference>
<feature type="non-terminal residue" evidence="2">
    <location>
        <position position="50"/>
    </location>
</feature>
<accession>A0A8S2W2E5</accession>
<feature type="region of interest" description="Disordered" evidence="1">
    <location>
        <begin position="17"/>
        <end position="50"/>
    </location>
</feature>
<feature type="compositionally biased region" description="Basic and acidic residues" evidence="1">
    <location>
        <begin position="27"/>
        <end position="36"/>
    </location>
</feature>
<name>A0A8S2W2E5_9BILA</name>
<evidence type="ECO:0000256" key="1">
    <source>
        <dbReference type="SAM" id="MobiDB-lite"/>
    </source>
</evidence>